<feature type="non-terminal residue" evidence="2">
    <location>
        <position position="1"/>
    </location>
</feature>
<feature type="compositionally biased region" description="Basic residues" evidence="1">
    <location>
        <begin position="248"/>
        <end position="264"/>
    </location>
</feature>
<feature type="compositionally biased region" description="Gly residues" evidence="1">
    <location>
        <begin position="497"/>
        <end position="507"/>
    </location>
</feature>
<dbReference type="AlphaFoldDB" id="A0A6J4LT32"/>
<feature type="compositionally biased region" description="Basic and acidic residues" evidence="1">
    <location>
        <begin position="172"/>
        <end position="186"/>
    </location>
</feature>
<feature type="compositionally biased region" description="Basic residues" evidence="1">
    <location>
        <begin position="106"/>
        <end position="115"/>
    </location>
</feature>
<feature type="non-terminal residue" evidence="2">
    <location>
        <position position="629"/>
    </location>
</feature>
<feature type="compositionally biased region" description="Basic and acidic residues" evidence="1">
    <location>
        <begin position="361"/>
        <end position="374"/>
    </location>
</feature>
<feature type="compositionally biased region" description="Low complexity" evidence="1">
    <location>
        <begin position="191"/>
        <end position="201"/>
    </location>
</feature>
<proteinExistence type="predicted"/>
<feature type="compositionally biased region" description="Basic residues" evidence="1">
    <location>
        <begin position="40"/>
        <end position="50"/>
    </location>
</feature>
<feature type="compositionally biased region" description="Basic residues" evidence="1">
    <location>
        <begin position="208"/>
        <end position="222"/>
    </location>
</feature>
<dbReference type="GO" id="GO:0008661">
    <property type="term" value="F:1-deoxy-D-xylulose-5-phosphate synthase activity"/>
    <property type="evidence" value="ECO:0007669"/>
    <property type="project" value="UniProtKB-EC"/>
</dbReference>
<feature type="compositionally biased region" description="Basic and acidic residues" evidence="1">
    <location>
        <begin position="620"/>
        <end position="629"/>
    </location>
</feature>
<feature type="compositionally biased region" description="Basic and acidic residues" evidence="1">
    <location>
        <begin position="265"/>
        <end position="281"/>
    </location>
</feature>
<feature type="compositionally biased region" description="Gly residues" evidence="1">
    <location>
        <begin position="378"/>
        <end position="387"/>
    </location>
</feature>
<feature type="compositionally biased region" description="Basic and acidic residues" evidence="1">
    <location>
        <begin position="480"/>
        <end position="489"/>
    </location>
</feature>
<name>A0A6J4LT32_9BACT</name>
<feature type="compositionally biased region" description="Basic residues" evidence="1">
    <location>
        <begin position="298"/>
        <end position="307"/>
    </location>
</feature>
<protein>
    <submittedName>
        <fullName evidence="2">1-deoxy-D-xylulose 5-phosphate synthase</fullName>
        <ecNumber evidence="2">2.2.1.7</ecNumber>
    </submittedName>
</protein>
<feature type="compositionally biased region" description="Basic and acidic residues" evidence="1">
    <location>
        <begin position="329"/>
        <end position="341"/>
    </location>
</feature>
<feature type="compositionally biased region" description="Basic residues" evidence="1">
    <location>
        <begin position="568"/>
        <end position="591"/>
    </location>
</feature>
<sequence>VHPRSRAVAGRPQGHVARRAARAGRRRAGATHRQLLAHGGAHRRRPRRGGAHGGDPRGVRHAARPARVGRGPPGVPAQGAHRASRADGEPAPGRRDLGVPQAVRERLRRLRRRPRGHLDLGGPRHRRGPGPARRPVQGGGGDRRRVARLRARVRGAEQRRRLGARPRGGAQRQRDVDRAQRRRDAQVPHVDPAQPALQPAARQDRRPGRPRAGRALGGRHARAAVGGERQGVPHARGAVRGARVPLLRPHRRPRHGRPRGHAGRGARDEGAAAGARDHAEGARLPGRRARGEVARAAARPRPRHRQAAPRLDGEPGLHRRVRQGAGRARGGEPRGGDDHGRDARRHRHRGLRQGAPRPLLRRGDRRGARGDLRRRAGHPGGAAGGGDLLHLPAARLRQRHPRRGDPGAAGGVRDGPGRARGRGRRDPHGALRHRLHAGRAGDDGHRAQGRARDARAAARGGEAQRALLAALPARRLPRHRAPDRGDRGRAARHLGGAAQGERGGGARGGHDGERGARRGRHAGRRGAPRDGGELPLPQAVRRAHAGRGGERPPPAARGGGGHGGERLRRVHGHRRGPARPRGARRRARRPGPLHPPSVAGPAARDVRPRRRGHRRARAGAARERGDRGV</sequence>
<keyword evidence="2" id="KW-0808">Transferase</keyword>
<evidence type="ECO:0000256" key="1">
    <source>
        <dbReference type="SAM" id="MobiDB-lite"/>
    </source>
</evidence>
<dbReference type="EC" id="2.2.1.7" evidence="2"/>
<gene>
    <name evidence="2" type="ORF">AVDCRST_MAG40-2407</name>
</gene>
<evidence type="ECO:0000313" key="2">
    <source>
        <dbReference type="EMBL" id="CAA9341195.1"/>
    </source>
</evidence>
<feature type="compositionally biased region" description="Basic and acidic residues" evidence="1">
    <location>
        <begin position="439"/>
        <end position="456"/>
    </location>
</feature>
<reference evidence="2" key="1">
    <citation type="submission" date="2020-02" db="EMBL/GenBank/DDBJ databases">
        <authorList>
            <person name="Meier V. D."/>
        </authorList>
    </citation>
    <scope>NUCLEOTIDE SEQUENCE</scope>
    <source>
        <strain evidence="2">AVDCRST_MAG40</strain>
    </source>
</reference>
<accession>A0A6J4LT32</accession>
<feature type="region of interest" description="Disordered" evidence="1">
    <location>
        <begin position="1"/>
        <end position="629"/>
    </location>
</feature>
<feature type="compositionally biased region" description="Low complexity" evidence="1">
    <location>
        <begin position="65"/>
        <end position="80"/>
    </location>
</feature>
<feature type="compositionally biased region" description="Basic residues" evidence="1">
    <location>
        <begin position="342"/>
        <end position="351"/>
    </location>
</feature>
<feature type="compositionally biased region" description="Basic residues" evidence="1">
    <location>
        <begin position="517"/>
        <end position="526"/>
    </location>
</feature>
<feature type="compositionally biased region" description="Low complexity" evidence="1">
    <location>
        <begin position="457"/>
        <end position="474"/>
    </location>
</feature>
<dbReference type="EMBL" id="CADCTX010000693">
    <property type="protein sequence ID" value="CAA9341195.1"/>
    <property type="molecule type" value="Genomic_DNA"/>
</dbReference>
<feature type="compositionally biased region" description="Basic and acidic residues" evidence="1">
    <location>
        <begin position="84"/>
        <end position="97"/>
    </location>
</feature>
<organism evidence="2">
    <name type="scientific">uncultured Gemmatimonadaceae bacterium</name>
    <dbReference type="NCBI Taxonomy" id="246130"/>
    <lineage>
        <taxon>Bacteria</taxon>
        <taxon>Pseudomonadati</taxon>
        <taxon>Gemmatimonadota</taxon>
        <taxon>Gemmatimonadia</taxon>
        <taxon>Gemmatimonadales</taxon>
        <taxon>Gemmatimonadaceae</taxon>
        <taxon>environmental samples</taxon>
    </lineage>
</organism>
<feature type="compositionally biased region" description="Basic residues" evidence="1">
    <location>
        <begin position="16"/>
        <end position="30"/>
    </location>
</feature>
<feature type="compositionally biased region" description="Basic residues" evidence="1">
    <location>
        <begin position="607"/>
        <end position="617"/>
    </location>
</feature>